<evidence type="ECO:0000313" key="3">
    <source>
        <dbReference type="EMBL" id="OGZ55415.1"/>
    </source>
</evidence>
<dbReference type="SUPFAM" id="SSF53448">
    <property type="entry name" value="Nucleotide-diphospho-sugar transferases"/>
    <property type="match status" value="1"/>
</dbReference>
<dbReference type="InterPro" id="IPR050256">
    <property type="entry name" value="Glycosyltransferase_2"/>
</dbReference>
<keyword evidence="1" id="KW-0812">Transmembrane</keyword>
<dbReference type="Proteomes" id="UP000178186">
    <property type="component" value="Unassembled WGS sequence"/>
</dbReference>
<comment type="caution">
    <text evidence="3">The sequence shown here is derived from an EMBL/GenBank/DDBJ whole genome shotgun (WGS) entry which is preliminary data.</text>
</comment>
<sequence length="228" mass="25881">MIEGLIQRIPMDALREVIISDNQYSPGDQEKTCSIAAKYNIPFFPHENFGYGGNVKYGLQKAMERGADYAVEIHGDGQFDPSVIPAALEKIRGGADFVMGSRFTNWKQPREDGMSLIRFIANILLSACARIVLRIPWTEYHGGLRAFSKKLIEVVGNKGSNDYIFDFQIIAIARYHNMNFSEIPVRANYKKEHTSISLPAAVVYFFQTFLVLIQYMLARIGIKNDLFR</sequence>
<protein>
    <recommendedName>
        <fullName evidence="2">Glycosyltransferase 2-like domain-containing protein</fullName>
    </recommendedName>
</protein>
<dbReference type="EMBL" id="MHNY01000028">
    <property type="protein sequence ID" value="OGZ55415.1"/>
    <property type="molecule type" value="Genomic_DNA"/>
</dbReference>
<evidence type="ECO:0000259" key="2">
    <source>
        <dbReference type="Pfam" id="PF00535"/>
    </source>
</evidence>
<gene>
    <name evidence="3" type="ORF">A3H64_03545</name>
</gene>
<keyword evidence="1" id="KW-0472">Membrane</keyword>
<dbReference type="InterPro" id="IPR001173">
    <property type="entry name" value="Glyco_trans_2-like"/>
</dbReference>
<organism evidence="3 4">
    <name type="scientific">Candidatus Ryanbacteria bacterium RIFCSPLOWO2_02_FULL_45_11c</name>
    <dbReference type="NCBI Taxonomy" id="1802128"/>
    <lineage>
        <taxon>Bacteria</taxon>
        <taxon>Candidatus Ryaniibacteriota</taxon>
    </lineage>
</organism>
<evidence type="ECO:0000256" key="1">
    <source>
        <dbReference type="SAM" id="Phobius"/>
    </source>
</evidence>
<dbReference type="PANTHER" id="PTHR48090">
    <property type="entry name" value="UNDECAPRENYL-PHOSPHATE 4-DEOXY-4-FORMAMIDO-L-ARABINOSE TRANSFERASE-RELATED"/>
    <property type="match status" value="1"/>
</dbReference>
<evidence type="ECO:0000313" key="4">
    <source>
        <dbReference type="Proteomes" id="UP000178186"/>
    </source>
</evidence>
<dbReference type="PANTHER" id="PTHR48090:SF7">
    <property type="entry name" value="RFBJ PROTEIN"/>
    <property type="match status" value="1"/>
</dbReference>
<proteinExistence type="predicted"/>
<dbReference type="STRING" id="1802128.A3H64_03545"/>
<dbReference type="AlphaFoldDB" id="A0A1G2GYW4"/>
<dbReference type="Gene3D" id="3.90.550.10">
    <property type="entry name" value="Spore Coat Polysaccharide Biosynthesis Protein SpsA, Chain A"/>
    <property type="match status" value="1"/>
</dbReference>
<feature type="transmembrane region" description="Helical" evidence="1">
    <location>
        <begin position="196"/>
        <end position="218"/>
    </location>
</feature>
<dbReference type="InterPro" id="IPR029044">
    <property type="entry name" value="Nucleotide-diphossugar_trans"/>
</dbReference>
<accession>A0A1G2GYW4</accession>
<reference evidence="3 4" key="1">
    <citation type="journal article" date="2016" name="Nat. Commun.">
        <title>Thousands of microbial genomes shed light on interconnected biogeochemical processes in an aquifer system.</title>
        <authorList>
            <person name="Anantharaman K."/>
            <person name="Brown C.T."/>
            <person name="Hug L.A."/>
            <person name="Sharon I."/>
            <person name="Castelle C.J."/>
            <person name="Probst A.J."/>
            <person name="Thomas B.C."/>
            <person name="Singh A."/>
            <person name="Wilkins M.J."/>
            <person name="Karaoz U."/>
            <person name="Brodie E.L."/>
            <person name="Williams K.H."/>
            <person name="Hubbard S.S."/>
            <person name="Banfield J.F."/>
        </authorList>
    </citation>
    <scope>NUCLEOTIDE SEQUENCE [LARGE SCALE GENOMIC DNA]</scope>
</reference>
<keyword evidence="1" id="KW-1133">Transmembrane helix</keyword>
<dbReference type="Pfam" id="PF00535">
    <property type="entry name" value="Glycos_transf_2"/>
    <property type="match status" value="1"/>
</dbReference>
<feature type="domain" description="Glycosyltransferase 2-like" evidence="2">
    <location>
        <begin position="15"/>
        <end position="153"/>
    </location>
</feature>
<name>A0A1G2GYW4_9BACT</name>
<dbReference type="CDD" id="cd04179">
    <property type="entry name" value="DPM_DPG-synthase_like"/>
    <property type="match status" value="1"/>
</dbReference>